<protein>
    <recommendedName>
        <fullName evidence="6">MYB-CC type transcription factor LHEQLE-containing domain-containing protein</fullName>
    </recommendedName>
</protein>
<dbReference type="InterPro" id="IPR009057">
    <property type="entry name" value="Homeodomain-like_sf"/>
</dbReference>
<organism evidence="7 8">
    <name type="scientific">Brassica cretica</name>
    <name type="common">Mustard</name>
    <dbReference type="NCBI Taxonomy" id="69181"/>
    <lineage>
        <taxon>Eukaryota</taxon>
        <taxon>Viridiplantae</taxon>
        <taxon>Streptophyta</taxon>
        <taxon>Embryophyta</taxon>
        <taxon>Tracheophyta</taxon>
        <taxon>Spermatophyta</taxon>
        <taxon>Magnoliopsida</taxon>
        <taxon>eudicotyledons</taxon>
        <taxon>Gunneridae</taxon>
        <taxon>Pentapetalae</taxon>
        <taxon>rosids</taxon>
        <taxon>malvids</taxon>
        <taxon>Brassicales</taxon>
        <taxon>Brassicaceae</taxon>
        <taxon>Brassiceae</taxon>
        <taxon>Brassica</taxon>
    </lineage>
</organism>
<dbReference type="PANTHER" id="PTHR31499">
    <property type="entry name" value="MYB FAMILY TRANSCRIPTION FACTOR PHL11"/>
    <property type="match status" value="1"/>
</dbReference>
<dbReference type="InterPro" id="IPR006447">
    <property type="entry name" value="Myb_dom_plants"/>
</dbReference>
<evidence type="ECO:0000313" key="8">
    <source>
        <dbReference type="Proteomes" id="UP000712281"/>
    </source>
</evidence>
<name>A0A8S9L2X2_BRACR</name>
<keyword evidence="2" id="KW-0805">Transcription regulation</keyword>
<dbReference type="Proteomes" id="UP000712281">
    <property type="component" value="Unassembled WGS sequence"/>
</dbReference>
<dbReference type="GO" id="GO:0003700">
    <property type="term" value="F:DNA-binding transcription factor activity"/>
    <property type="evidence" value="ECO:0007669"/>
    <property type="project" value="InterPro"/>
</dbReference>
<dbReference type="SUPFAM" id="SSF46689">
    <property type="entry name" value="Homeodomain-like"/>
    <property type="match status" value="1"/>
</dbReference>
<dbReference type="AlphaFoldDB" id="A0A8S9L2X2"/>
<evidence type="ECO:0000256" key="3">
    <source>
        <dbReference type="ARBA" id="ARBA00023163"/>
    </source>
</evidence>
<evidence type="ECO:0000256" key="2">
    <source>
        <dbReference type="ARBA" id="ARBA00023015"/>
    </source>
</evidence>
<dbReference type="InterPro" id="IPR046955">
    <property type="entry name" value="PHR1-like"/>
</dbReference>
<dbReference type="Pfam" id="PF14379">
    <property type="entry name" value="Myb_CC_LHEQLE"/>
    <property type="match status" value="1"/>
</dbReference>
<reference evidence="7" key="1">
    <citation type="submission" date="2019-12" db="EMBL/GenBank/DDBJ databases">
        <title>Genome sequencing and annotation of Brassica cretica.</title>
        <authorList>
            <person name="Studholme D.J."/>
            <person name="Sarris P.F."/>
        </authorList>
    </citation>
    <scope>NUCLEOTIDE SEQUENCE</scope>
    <source>
        <strain evidence="7">PFS-001/15</strain>
        <tissue evidence="7">Leaf</tissue>
    </source>
</reference>
<dbReference type="GO" id="GO:0003677">
    <property type="term" value="F:DNA binding"/>
    <property type="evidence" value="ECO:0007669"/>
    <property type="project" value="InterPro"/>
</dbReference>
<feature type="region of interest" description="Disordered" evidence="5">
    <location>
        <begin position="157"/>
        <end position="185"/>
    </location>
</feature>
<proteinExistence type="predicted"/>
<dbReference type="NCBIfam" id="TIGR01557">
    <property type="entry name" value="myb_SHAQKYF"/>
    <property type="match status" value="1"/>
</dbReference>
<evidence type="ECO:0000256" key="4">
    <source>
        <dbReference type="ARBA" id="ARBA00023242"/>
    </source>
</evidence>
<feature type="domain" description="MYB-CC type transcription factor LHEQLE-containing" evidence="6">
    <location>
        <begin position="268"/>
        <end position="313"/>
    </location>
</feature>
<dbReference type="GO" id="GO:0005634">
    <property type="term" value="C:nucleus"/>
    <property type="evidence" value="ECO:0007669"/>
    <property type="project" value="UniProtKB-SubCell"/>
</dbReference>
<dbReference type="PANTHER" id="PTHR31499:SF80">
    <property type="entry name" value="HTH MYB-TYPE DOMAIN-CONTAINING PROTEIN"/>
    <property type="match status" value="1"/>
</dbReference>
<evidence type="ECO:0000313" key="7">
    <source>
        <dbReference type="EMBL" id="KAF2600337.1"/>
    </source>
</evidence>
<feature type="region of interest" description="Disordered" evidence="5">
    <location>
        <begin position="312"/>
        <end position="331"/>
    </location>
</feature>
<gene>
    <name evidence="7" type="ORF">F2Q68_00012090</name>
</gene>
<sequence length="362" mass="40322">MTMANDFGYSTSFSALHTSVEDRYPNSFYGSSGQELMNNPVPCQVVSGGNSGGYMFPSPSGFCNVSPLYTHGRASQTQPPVATTPSDRLAMQDCFLEAQSMNHPLPEFSDPLDEFFDFADHVPALNPQAESSDLRVGSSVELHEKSEWQSWADQLMSVDNGSEPNWSELLGDPSPHNPTPPTPSLDVPRQEMVANHQQQHQVVSLEEQMNSSASGAATTKQRMRWTPELHEAFVEAVNQLGGSEREPQEKKMTSIEDIKSLDMKTSVEITQALRLQMEVQKRLHEQLETQRALQLQIEKQGRYLQMMFEKQQKLEENKSSSSSKQCNGASAEVEFESGVVTQIADQSESAVSVSRKRAREDE</sequence>
<evidence type="ECO:0000256" key="5">
    <source>
        <dbReference type="SAM" id="MobiDB-lite"/>
    </source>
</evidence>
<dbReference type="EMBL" id="QGKW02000717">
    <property type="protein sequence ID" value="KAF2600337.1"/>
    <property type="molecule type" value="Genomic_DNA"/>
</dbReference>
<dbReference type="InterPro" id="IPR025756">
    <property type="entry name" value="Myb_CC_LHEQLE"/>
</dbReference>
<dbReference type="Gene3D" id="1.10.10.60">
    <property type="entry name" value="Homeodomain-like"/>
    <property type="match status" value="1"/>
</dbReference>
<keyword evidence="4" id="KW-0539">Nucleus</keyword>
<keyword evidence="3" id="KW-0804">Transcription</keyword>
<evidence type="ECO:0000256" key="1">
    <source>
        <dbReference type="ARBA" id="ARBA00004123"/>
    </source>
</evidence>
<comment type="caution">
    <text evidence="7">The sequence shown here is derived from an EMBL/GenBank/DDBJ whole genome shotgun (WGS) entry which is preliminary data.</text>
</comment>
<evidence type="ECO:0000259" key="6">
    <source>
        <dbReference type="Pfam" id="PF14379"/>
    </source>
</evidence>
<accession>A0A8S9L2X2</accession>
<comment type="subcellular location">
    <subcellularLocation>
        <location evidence="1">Nucleus</location>
    </subcellularLocation>
</comment>